<feature type="domain" description="Mandelate racemase/muconate lactonizing enzyme C-terminal" evidence="2">
    <location>
        <begin position="126"/>
        <end position="234"/>
    </location>
</feature>
<dbReference type="SUPFAM" id="SSF51604">
    <property type="entry name" value="Enolase C-terminal domain-like"/>
    <property type="match status" value="1"/>
</dbReference>
<dbReference type="InterPro" id="IPR029017">
    <property type="entry name" value="Enolase-like_N"/>
</dbReference>
<dbReference type="SMART" id="SM00922">
    <property type="entry name" value="MR_MLE"/>
    <property type="match status" value="1"/>
</dbReference>
<dbReference type="EMBL" id="JAODNV010000021">
    <property type="protein sequence ID" value="MCT8991945.1"/>
    <property type="molecule type" value="Genomic_DNA"/>
</dbReference>
<reference evidence="3" key="1">
    <citation type="submission" date="2022-08" db="EMBL/GenBank/DDBJ databases">
        <title>Chelativorans sichuanense sp. nov., a paraffin oil-degrading bacterium isolated from a mixture of oil-based drill cuttings and paddy soil.</title>
        <authorList>
            <person name="Yu J."/>
            <person name="Liu H."/>
            <person name="Chen Q."/>
        </authorList>
    </citation>
    <scope>NUCLEOTIDE SEQUENCE</scope>
    <source>
        <strain evidence="3">SCAU 2101</strain>
    </source>
</reference>
<dbReference type="RefSeq" id="WP_261516886.1">
    <property type="nucleotide sequence ID" value="NZ_JAODNV010000021.1"/>
</dbReference>
<accession>A0A9X2XAH4</accession>
<proteinExistence type="predicted"/>
<keyword evidence="4" id="KW-1185">Reference proteome</keyword>
<dbReference type="Gene3D" id="3.20.20.120">
    <property type="entry name" value="Enolase-like C-terminal domain"/>
    <property type="match status" value="1"/>
</dbReference>
<dbReference type="AlphaFoldDB" id="A0A9X2XAH4"/>
<evidence type="ECO:0000313" key="4">
    <source>
        <dbReference type="Proteomes" id="UP001149009"/>
    </source>
</evidence>
<dbReference type="Pfam" id="PF02746">
    <property type="entry name" value="MR_MLE_N"/>
    <property type="match status" value="1"/>
</dbReference>
<dbReference type="PANTHER" id="PTHR48080:SF2">
    <property type="entry name" value="D-GALACTONATE DEHYDRATASE"/>
    <property type="match status" value="1"/>
</dbReference>
<dbReference type="InterPro" id="IPR013341">
    <property type="entry name" value="Mandelate_racemase_N_dom"/>
</dbReference>
<evidence type="ECO:0000313" key="3">
    <source>
        <dbReference type="EMBL" id="MCT8991945.1"/>
    </source>
</evidence>
<protein>
    <submittedName>
        <fullName evidence="3">Galactonate dehydratase</fullName>
        <ecNumber evidence="3">4.2.1.6</ecNumber>
    </submittedName>
</protein>
<dbReference type="NCBIfam" id="NF010624">
    <property type="entry name" value="PRK14017.1"/>
    <property type="match status" value="1"/>
</dbReference>
<comment type="caution">
    <text evidence="3">The sequence shown here is derived from an EMBL/GenBank/DDBJ whole genome shotgun (WGS) entry which is preliminary data.</text>
</comment>
<dbReference type="Pfam" id="PF13378">
    <property type="entry name" value="MR_MLE_C"/>
    <property type="match status" value="1"/>
</dbReference>
<sequence>MARIASIETFRVPPRWIFVRVTTDDGLTGWGESIIPKRARAVVGAIEDMAANLAGVDASRIEDIAQRLRRGAFFRHGPVLATAAAGIEQALWDIKGQRAGMPVHEFLGGLVRKHVRAYAWIGGDSPNDVVEHARKRIEEGFSAVKMNATPALGHVGERDLIDAAAARMGALRDAFGNKLDIALDLHGRVHRAALKPLLAELEQFHPMWVEESSTPENEETLKMLARAARSIPVATGERLVSRWEFKRVLDTGAIDIIQPDVSITGLFELEKIARMAEVYDVAVAPHCPNGPVSLAASLQVAFCCPNVVIQEQSLGLHYHAGFAGLPKADLLDYLKDPTPLTTVDGVFAVNDAPGLGITLDTDAIEAKQQDWRLPDADWTHPDGTYAEW</sequence>
<dbReference type="PANTHER" id="PTHR48080">
    <property type="entry name" value="D-GALACTONATE DEHYDRATASE-RELATED"/>
    <property type="match status" value="1"/>
</dbReference>
<organism evidence="3 4">
    <name type="scientific">Chelativorans petroleitrophicus</name>
    <dbReference type="NCBI Taxonomy" id="2975484"/>
    <lineage>
        <taxon>Bacteria</taxon>
        <taxon>Pseudomonadati</taxon>
        <taxon>Pseudomonadota</taxon>
        <taxon>Alphaproteobacteria</taxon>
        <taxon>Hyphomicrobiales</taxon>
        <taxon>Phyllobacteriaceae</taxon>
        <taxon>Chelativorans</taxon>
    </lineage>
</organism>
<dbReference type="InterPro" id="IPR013342">
    <property type="entry name" value="Mandelate_racemase_C"/>
</dbReference>
<name>A0A9X2XAH4_9HYPH</name>
<dbReference type="GO" id="GO:0008869">
    <property type="term" value="F:galactonate dehydratase activity"/>
    <property type="evidence" value="ECO:0007669"/>
    <property type="project" value="UniProtKB-EC"/>
</dbReference>
<evidence type="ECO:0000256" key="1">
    <source>
        <dbReference type="ARBA" id="ARBA00023239"/>
    </source>
</evidence>
<dbReference type="InterPro" id="IPR034593">
    <property type="entry name" value="DgoD-like"/>
</dbReference>
<gene>
    <name evidence="3" type="primary">dgoD</name>
    <name evidence="3" type="ORF">NYR54_16890</name>
</gene>
<evidence type="ECO:0000259" key="2">
    <source>
        <dbReference type="SMART" id="SM00922"/>
    </source>
</evidence>
<dbReference type="InterPro" id="IPR029065">
    <property type="entry name" value="Enolase_C-like"/>
</dbReference>
<dbReference type="InterPro" id="IPR036849">
    <property type="entry name" value="Enolase-like_C_sf"/>
</dbReference>
<dbReference type="SFLD" id="SFLDG00179">
    <property type="entry name" value="mandelate_racemase"/>
    <property type="match status" value="1"/>
</dbReference>
<dbReference type="Gene3D" id="3.30.390.10">
    <property type="entry name" value="Enolase-like, N-terminal domain"/>
    <property type="match status" value="1"/>
</dbReference>
<dbReference type="SFLD" id="SFLDS00001">
    <property type="entry name" value="Enolase"/>
    <property type="match status" value="1"/>
</dbReference>
<dbReference type="Proteomes" id="UP001149009">
    <property type="component" value="Unassembled WGS sequence"/>
</dbReference>
<keyword evidence="1 3" id="KW-0456">Lyase</keyword>
<dbReference type="SUPFAM" id="SSF54826">
    <property type="entry name" value="Enolase N-terminal domain-like"/>
    <property type="match status" value="1"/>
</dbReference>
<dbReference type="EC" id="4.2.1.6" evidence="3"/>